<evidence type="ECO:0000313" key="1">
    <source>
        <dbReference type="EMBL" id="GLR13043.1"/>
    </source>
</evidence>
<gene>
    <name evidence="1" type="ORF">GCM10007907_18330</name>
</gene>
<name>A0ABQ5YH84_9NEIS</name>
<dbReference type="EMBL" id="BSOG01000002">
    <property type="protein sequence ID" value="GLR13043.1"/>
    <property type="molecule type" value="Genomic_DNA"/>
</dbReference>
<accession>A0ABQ5YH84</accession>
<organism evidence="1 2">
    <name type="scientific">Chitinimonas prasina</name>
    <dbReference type="NCBI Taxonomy" id="1434937"/>
    <lineage>
        <taxon>Bacteria</taxon>
        <taxon>Pseudomonadati</taxon>
        <taxon>Pseudomonadota</taxon>
        <taxon>Betaproteobacteria</taxon>
        <taxon>Neisseriales</taxon>
        <taxon>Chitinibacteraceae</taxon>
        <taxon>Chitinimonas</taxon>
    </lineage>
</organism>
<dbReference type="Proteomes" id="UP001156706">
    <property type="component" value="Unassembled WGS sequence"/>
</dbReference>
<sequence>MKTIQALLVMFRKSLLETRRTFVFSACEESIKGSIQRALSTLPGASTVLAVHVCDEGGFFGVASEGIFWEKDQSVSWLQYKDISIAKIDLAINRDLGFLPGLGLRWVTVISNSNERIDFEMENGSSAEAFLSQVKDLMEMQRAAPSAYSQGMV</sequence>
<protein>
    <recommendedName>
        <fullName evidence="3">YbjN domain-containing protein</fullName>
    </recommendedName>
</protein>
<dbReference type="RefSeq" id="WP_284196158.1">
    <property type="nucleotide sequence ID" value="NZ_BSOG01000002.1"/>
</dbReference>
<keyword evidence="2" id="KW-1185">Reference proteome</keyword>
<evidence type="ECO:0000313" key="2">
    <source>
        <dbReference type="Proteomes" id="UP001156706"/>
    </source>
</evidence>
<reference evidence="2" key="1">
    <citation type="journal article" date="2019" name="Int. J. Syst. Evol. Microbiol.">
        <title>The Global Catalogue of Microorganisms (GCM) 10K type strain sequencing project: providing services to taxonomists for standard genome sequencing and annotation.</title>
        <authorList>
            <consortium name="The Broad Institute Genomics Platform"/>
            <consortium name="The Broad Institute Genome Sequencing Center for Infectious Disease"/>
            <person name="Wu L."/>
            <person name="Ma J."/>
        </authorList>
    </citation>
    <scope>NUCLEOTIDE SEQUENCE [LARGE SCALE GENOMIC DNA]</scope>
    <source>
        <strain evidence="2">NBRC 110044</strain>
    </source>
</reference>
<proteinExistence type="predicted"/>
<evidence type="ECO:0008006" key="3">
    <source>
        <dbReference type="Google" id="ProtNLM"/>
    </source>
</evidence>
<comment type="caution">
    <text evidence="1">The sequence shown here is derived from an EMBL/GenBank/DDBJ whole genome shotgun (WGS) entry which is preliminary data.</text>
</comment>